<feature type="non-terminal residue" evidence="3">
    <location>
        <position position="1"/>
    </location>
</feature>
<dbReference type="InterPro" id="IPR003156">
    <property type="entry name" value="DHHA1_dom"/>
</dbReference>
<evidence type="ECO:0000259" key="1">
    <source>
        <dbReference type="Pfam" id="PF01368"/>
    </source>
</evidence>
<organism evidence="3 4">
    <name type="scientific">Lacticaseibacillus paracasei subsp. paracasei Lpp49</name>
    <dbReference type="NCBI Taxonomy" id="1256213"/>
    <lineage>
        <taxon>Bacteria</taxon>
        <taxon>Bacillati</taxon>
        <taxon>Bacillota</taxon>
        <taxon>Bacilli</taxon>
        <taxon>Lactobacillales</taxon>
        <taxon>Lactobacillaceae</taxon>
        <taxon>Lacticaseibacillus</taxon>
    </lineage>
</organism>
<protein>
    <submittedName>
        <fullName evidence="3">Bifunctional oligoribonuclease and PAP phosphatase nrnA</fullName>
    </submittedName>
</protein>
<evidence type="ECO:0000313" key="4">
    <source>
        <dbReference type="Proteomes" id="UP000014310"/>
    </source>
</evidence>
<evidence type="ECO:0000259" key="2">
    <source>
        <dbReference type="Pfam" id="PF02272"/>
    </source>
</evidence>
<feature type="domain" description="DHHA1" evidence="2">
    <location>
        <begin position="231"/>
        <end position="310"/>
    </location>
</feature>
<dbReference type="InterPro" id="IPR051319">
    <property type="entry name" value="Oligoribo/pAp-PDE_c-di-AMP_PDE"/>
</dbReference>
<dbReference type="Pfam" id="PF01368">
    <property type="entry name" value="DHH"/>
    <property type="match status" value="1"/>
</dbReference>
<dbReference type="InterPro" id="IPR001667">
    <property type="entry name" value="DDH_dom"/>
</dbReference>
<dbReference type="PANTHER" id="PTHR47618">
    <property type="entry name" value="BIFUNCTIONAL OLIGORIBONUCLEASE AND PAP PHOSPHATASE NRNA"/>
    <property type="match status" value="1"/>
</dbReference>
<name>A0ABC9T8W8_LACPA</name>
<dbReference type="PANTHER" id="PTHR47618:SF1">
    <property type="entry name" value="BIFUNCTIONAL OLIGORIBONUCLEASE AND PAP PHOSPHATASE NRNA"/>
    <property type="match status" value="1"/>
</dbReference>
<gene>
    <name evidence="3" type="ORF">Lpp49_13488</name>
</gene>
<evidence type="ECO:0000313" key="3">
    <source>
        <dbReference type="EMBL" id="EPC89417.1"/>
    </source>
</evidence>
<reference evidence="3 4" key="1">
    <citation type="journal article" date="2013" name="PLoS ONE">
        <title>Lactobacillus paracasei comparative genomics: towards species pan-genome definition and exploitation of diversity.</title>
        <authorList>
            <person name="Smokvina T."/>
            <person name="Wels M."/>
            <person name="Polka J."/>
            <person name="Chervaux C."/>
            <person name="Brisse S."/>
            <person name="Boekhorst J."/>
            <person name="van Hylckama Vlieg J.E."/>
            <person name="Siezen R.J."/>
        </authorList>
    </citation>
    <scope>NUCLEOTIDE SEQUENCE [LARGE SCALE GENOMIC DNA]</scope>
    <source>
        <strain evidence="3 4">Lpp49</strain>
    </source>
</reference>
<dbReference type="Pfam" id="PF02272">
    <property type="entry name" value="DHHA1"/>
    <property type="match status" value="1"/>
</dbReference>
<dbReference type="AlphaFoldDB" id="A0ABC9T8W8"/>
<dbReference type="EMBL" id="ANKJ01000053">
    <property type="protein sequence ID" value="EPC89417.1"/>
    <property type="molecule type" value="Genomic_DNA"/>
</dbReference>
<comment type="caution">
    <text evidence="3">The sequence shown here is derived from an EMBL/GenBank/DDBJ whole genome shotgun (WGS) entry which is preliminary data.</text>
</comment>
<dbReference type="SUPFAM" id="SSF64182">
    <property type="entry name" value="DHH phosphoesterases"/>
    <property type="match status" value="1"/>
</dbReference>
<dbReference type="Gene3D" id="3.90.1640.10">
    <property type="entry name" value="inorganic pyrophosphatase (n-terminal core)"/>
    <property type="match status" value="1"/>
</dbReference>
<accession>A0ABC9T8W8</accession>
<dbReference type="InterPro" id="IPR038763">
    <property type="entry name" value="DHH_sf"/>
</dbReference>
<dbReference type="Gene3D" id="3.10.310.30">
    <property type="match status" value="1"/>
</dbReference>
<sequence length="313" mass="33363">GIAMSTETDSILAAFEKFNTIIIHRHINPDPDAIGSQTGLALLLRAAYPAKTIYTAGPAAPDLAWIGPQQQVSAEAYTGALVVVIDTSNRERIAGDHFDQGAMLIKIDHHLDEDQLGTINWVDTHASSASEMVWDLVRHSPQLQLTKAAATALYAGIIGDTGRFLYDLTTARTHQAAADLLATGIDAAAIGRQEDQFPENVGRLIGWALENVKITDTGAGSLLITKAVLAQFGLAYGEEQRAVGNIGKLASIDRWVVFTERTDGSYRVELRGKTKEINTLAVQHGGGGHPLASGAVADNAAELHAIEEELASL</sequence>
<proteinExistence type="predicted"/>
<dbReference type="Proteomes" id="UP000014310">
    <property type="component" value="Unassembled WGS sequence"/>
</dbReference>
<feature type="domain" description="DDH" evidence="1">
    <location>
        <begin position="21"/>
        <end position="157"/>
    </location>
</feature>